<dbReference type="Proteomes" id="UP001140978">
    <property type="component" value="Unassembled WGS sequence"/>
</dbReference>
<comment type="similarity">
    <text evidence="2">Belongs to the TacA antitoxin family.</text>
</comment>
<dbReference type="InterPro" id="IPR010985">
    <property type="entry name" value="Ribbon_hlx_hlx"/>
</dbReference>
<proteinExistence type="inferred from homology"/>
<sequence>MRQVKCLRCNAAAWSVRCSPLNWALYSPSSRKLSVRIECALSLDYNLSGYGMYPYTGGVMATARLDIRLDEEIKAKAEKASALLGLKSLTEYVVRLMDEDATHVIEEHESIVVKDSVFDEFMAACNKVKTPNQALLEAVKFTDKSGIK</sequence>
<evidence type="ECO:0000313" key="3">
    <source>
        <dbReference type="EMBL" id="MDE1348418.1"/>
    </source>
</evidence>
<keyword evidence="1" id="KW-1277">Toxin-antitoxin system</keyword>
<evidence type="ECO:0000256" key="1">
    <source>
        <dbReference type="ARBA" id="ARBA00022649"/>
    </source>
</evidence>
<evidence type="ECO:0000256" key="2">
    <source>
        <dbReference type="ARBA" id="ARBA00049988"/>
    </source>
</evidence>
<dbReference type="PANTHER" id="PTHR37103:SF1">
    <property type="entry name" value="DUF6602 DOMAIN-CONTAINING PROTEIN"/>
    <property type="match status" value="1"/>
</dbReference>
<evidence type="ECO:0000313" key="4">
    <source>
        <dbReference type="Proteomes" id="UP001140978"/>
    </source>
</evidence>
<dbReference type="Pfam" id="PF08681">
    <property type="entry name" value="TacA1"/>
    <property type="match status" value="1"/>
</dbReference>
<gene>
    <name evidence="3" type="ORF">L9X51_18845</name>
</gene>
<name>A0A9X4IYQ8_9VIBR</name>
<dbReference type="EMBL" id="JAKNAX010000133">
    <property type="protein sequence ID" value="MDE1348418.1"/>
    <property type="molecule type" value="Genomic_DNA"/>
</dbReference>
<dbReference type="AlphaFoldDB" id="A0A9X4IYQ8"/>
<dbReference type="GO" id="GO:0006355">
    <property type="term" value="P:regulation of DNA-templated transcription"/>
    <property type="evidence" value="ECO:0007669"/>
    <property type="project" value="InterPro"/>
</dbReference>
<dbReference type="SUPFAM" id="SSF47598">
    <property type="entry name" value="Ribbon-helix-helix"/>
    <property type="match status" value="1"/>
</dbReference>
<protein>
    <submittedName>
        <fullName evidence="3">DUF1778 domain-containing protein</fullName>
    </submittedName>
</protein>
<dbReference type="InterPro" id="IPR014795">
    <property type="entry name" value="TacA_1-like"/>
</dbReference>
<comment type="caution">
    <text evidence="3">The sequence shown here is derived from an EMBL/GenBank/DDBJ whole genome shotgun (WGS) entry which is preliminary data.</text>
</comment>
<dbReference type="Gene3D" id="1.20.5.780">
    <property type="entry name" value="Single helix bin"/>
    <property type="match status" value="1"/>
</dbReference>
<dbReference type="PANTHER" id="PTHR37103">
    <property type="entry name" value="PUTATIVE-RELATED"/>
    <property type="match status" value="1"/>
</dbReference>
<reference evidence="3" key="1">
    <citation type="submission" date="2022-02" db="EMBL/GenBank/DDBJ databases">
        <title>Emergence and expansion in Europe of a Vibrio aestuarianus clonal complex pathogenic for oysters.</title>
        <authorList>
            <person name="Mesnil A."/>
            <person name="Travers M.-A."/>
        </authorList>
    </citation>
    <scope>NUCLEOTIDE SEQUENCE</scope>
    <source>
        <strain evidence="3">19_064_15T1</strain>
    </source>
</reference>
<organism evidence="3 4">
    <name type="scientific">Vibrio aestuarianus</name>
    <dbReference type="NCBI Taxonomy" id="28171"/>
    <lineage>
        <taxon>Bacteria</taxon>
        <taxon>Pseudomonadati</taxon>
        <taxon>Pseudomonadota</taxon>
        <taxon>Gammaproteobacteria</taxon>
        <taxon>Vibrionales</taxon>
        <taxon>Vibrionaceae</taxon>
        <taxon>Vibrio</taxon>
    </lineage>
</organism>
<accession>A0A9X4IYQ8</accession>